<dbReference type="PANTHER" id="PTHR45799:SF6">
    <property type="entry name" value="RETICULON"/>
    <property type="match status" value="1"/>
</dbReference>
<evidence type="ECO:0000313" key="9">
    <source>
        <dbReference type="Ensembl" id="ENSSFOP00015064666.1"/>
    </source>
</evidence>
<evidence type="ECO:0000313" key="10">
    <source>
        <dbReference type="Proteomes" id="UP000694397"/>
    </source>
</evidence>
<feature type="region of interest" description="Disordered" evidence="7">
    <location>
        <begin position="395"/>
        <end position="418"/>
    </location>
</feature>
<feature type="region of interest" description="Disordered" evidence="7">
    <location>
        <begin position="226"/>
        <end position="245"/>
    </location>
</feature>
<evidence type="ECO:0000256" key="1">
    <source>
        <dbReference type="ARBA" id="ARBA00004477"/>
    </source>
</evidence>
<feature type="compositionally biased region" description="Polar residues" evidence="7">
    <location>
        <begin position="282"/>
        <end position="310"/>
    </location>
</feature>
<reference evidence="9 10" key="1">
    <citation type="submission" date="2019-04" db="EMBL/GenBank/DDBJ databases">
        <authorList>
            <consortium name="Wellcome Sanger Institute Data Sharing"/>
        </authorList>
    </citation>
    <scope>NUCLEOTIDE SEQUENCE [LARGE SCALE GENOMIC DNA]</scope>
</reference>
<feature type="domain" description="Reticulon" evidence="8">
    <location>
        <begin position="496"/>
        <end position="623"/>
    </location>
</feature>
<accession>A0A8D0CG27</accession>
<evidence type="ECO:0000256" key="3">
    <source>
        <dbReference type="ARBA" id="ARBA00022824"/>
    </source>
</evidence>
<feature type="region of interest" description="Disordered" evidence="7">
    <location>
        <begin position="276"/>
        <end position="347"/>
    </location>
</feature>
<dbReference type="Ensembl" id="ENSSFOT00015075944.1">
    <property type="protein sequence ID" value="ENSSFOP00015064666.1"/>
    <property type="gene ID" value="ENSSFOG00015030659.1"/>
</dbReference>
<dbReference type="InterPro" id="IPR003388">
    <property type="entry name" value="Reticulon"/>
</dbReference>
<dbReference type="PROSITE" id="PS50845">
    <property type="entry name" value="RETICULON"/>
    <property type="match status" value="1"/>
</dbReference>
<feature type="transmembrane region" description="Helical" evidence="6">
    <location>
        <begin position="575"/>
        <end position="595"/>
    </location>
</feature>
<dbReference type="InterPro" id="IPR046964">
    <property type="entry name" value="RTN1-4"/>
</dbReference>
<dbReference type="GeneTree" id="ENSGT00940000155077"/>
<keyword evidence="4 6" id="KW-1133">Transmembrane helix</keyword>
<reference evidence="9" key="3">
    <citation type="submission" date="2025-09" db="UniProtKB">
        <authorList>
            <consortium name="Ensembl"/>
        </authorList>
    </citation>
    <scope>IDENTIFICATION</scope>
</reference>
<proteinExistence type="predicted"/>
<organism evidence="9 10">
    <name type="scientific">Scleropages formosus</name>
    <name type="common">Asian bonytongue</name>
    <name type="synonym">Osteoglossum formosum</name>
    <dbReference type="NCBI Taxonomy" id="113540"/>
    <lineage>
        <taxon>Eukaryota</taxon>
        <taxon>Metazoa</taxon>
        <taxon>Chordata</taxon>
        <taxon>Craniata</taxon>
        <taxon>Vertebrata</taxon>
        <taxon>Euteleostomi</taxon>
        <taxon>Actinopterygii</taxon>
        <taxon>Neopterygii</taxon>
        <taxon>Teleostei</taxon>
        <taxon>Osteoglossocephala</taxon>
        <taxon>Osteoglossomorpha</taxon>
        <taxon>Osteoglossiformes</taxon>
        <taxon>Osteoglossidae</taxon>
        <taxon>Scleropages</taxon>
    </lineage>
</organism>
<feature type="compositionally biased region" description="Polar residues" evidence="7">
    <location>
        <begin position="326"/>
        <end position="344"/>
    </location>
</feature>
<dbReference type="Pfam" id="PF02453">
    <property type="entry name" value="Reticulon"/>
    <property type="match status" value="1"/>
</dbReference>
<comment type="caution">
    <text evidence="6">Lacks conserved residue(s) required for the propagation of feature annotation.</text>
</comment>
<name>A0A8D0CG27_SCLFO</name>
<reference evidence="9" key="2">
    <citation type="submission" date="2025-08" db="UniProtKB">
        <authorList>
            <consortium name="Ensembl"/>
        </authorList>
    </citation>
    <scope>IDENTIFICATION</scope>
</reference>
<keyword evidence="3" id="KW-0256">Endoplasmic reticulum</keyword>
<dbReference type="AlphaFoldDB" id="A0A8D0CG27"/>
<keyword evidence="5 6" id="KW-0472">Membrane</keyword>
<dbReference type="GO" id="GO:0005789">
    <property type="term" value="C:endoplasmic reticulum membrane"/>
    <property type="evidence" value="ECO:0007669"/>
    <property type="project" value="UniProtKB-SubCell"/>
</dbReference>
<sequence length="641" mass="70566">MSVFRAVKETASNSKQDRSSRWRGGTEYSHWGEMRRPVPPPLPEGHGMWENEDTNLVSKSSKKEHDLYTSIVSDQSYSFQQEALYFCGNLKLEKDKTLASPFGVQIPSLESHDMLSSDLTIKMIPESSIDVARNLLETERMQAYNYMDISNREDTFVEQYLPLENWGEGGVTDTESHLEKKHVGIVEPLHLMLASQTYLTHKHPASSVDKSDHQAYQALGTLHTTNPMCNTIREPPTPGNGSSPEYHPPIISERESILSLGVMGIPTVSLSEYVDDNPDSPIGTTESAASRVTVSTPTLTASEDATSADSGDSKIKLVSPPDCKKPTNTTSISSVPAGATTSVQPTPPIQYSILREEREAELDSELVNESFDENPEKEHAALTLPPRSFLTTSATSARVMDESPSESPASASSTEGVSEGLRRSSKYSFHRWRTSSVEVSSAPFLSLASISLERPWNCTLVFCPLPFSCRSAILAGCKEDSTPVEQHAALLFLPCLAILSTTVSFRIYKSVLQAVQKTDEGPLSGESYLEIDMTLSQEQMQKYAEGAQYYISCILKELCRLFLVQDLVDSLKFSVLMWLLTYVGTLFNGLTLLIMGEKLQKLCMLVYTHAAVSVSQSLGGARGCEFDPHSVCVKFACSPCL</sequence>
<protein>
    <recommendedName>
        <fullName evidence="6">Reticulon</fullName>
    </recommendedName>
</protein>
<keyword evidence="10" id="KW-1185">Reference proteome</keyword>
<evidence type="ECO:0000256" key="5">
    <source>
        <dbReference type="ARBA" id="ARBA00023136"/>
    </source>
</evidence>
<dbReference type="Proteomes" id="UP000694397">
    <property type="component" value="Chromosome 21"/>
</dbReference>
<evidence type="ECO:0000259" key="8">
    <source>
        <dbReference type="PROSITE" id="PS50845"/>
    </source>
</evidence>
<evidence type="ECO:0000256" key="2">
    <source>
        <dbReference type="ARBA" id="ARBA00022692"/>
    </source>
</evidence>
<comment type="subcellular location">
    <subcellularLocation>
        <location evidence="1">Endoplasmic reticulum membrane</location>
        <topology evidence="1">Multi-pass membrane protein</topology>
    </subcellularLocation>
</comment>
<dbReference type="Gene3D" id="1.20.5.2480">
    <property type="match status" value="1"/>
</dbReference>
<dbReference type="PANTHER" id="PTHR45799">
    <property type="entry name" value="RETICULON-LIKE PROTEIN"/>
    <property type="match status" value="1"/>
</dbReference>
<dbReference type="OrthoDB" id="567788at2759"/>
<feature type="region of interest" description="Disordered" evidence="7">
    <location>
        <begin position="1"/>
        <end position="46"/>
    </location>
</feature>
<evidence type="ECO:0000256" key="4">
    <source>
        <dbReference type="ARBA" id="ARBA00022989"/>
    </source>
</evidence>
<evidence type="ECO:0000256" key="7">
    <source>
        <dbReference type="SAM" id="MobiDB-lite"/>
    </source>
</evidence>
<keyword evidence="2 6" id="KW-0812">Transmembrane</keyword>
<evidence type="ECO:0000256" key="6">
    <source>
        <dbReference type="RuleBase" id="RU210713"/>
    </source>
</evidence>